<protein>
    <submittedName>
        <fullName evidence="1">Uncharacterized protein</fullName>
    </submittedName>
</protein>
<reference evidence="1 2" key="1">
    <citation type="submission" date="2024-09" db="EMBL/GenBank/DDBJ databases">
        <authorList>
            <person name="Sun Q."/>
            <person name="Mori K."/>
        </authorList>
    </citation>
    <scope>NUCLEOTIDE SEQUENCE [LARGE SCALE GENOMIC DNA]</scope>
    <source>
        <strain evidence="1 2">JCM 4414</strain>
    </source>
</reference>
<gene>
    <name evidence="1" type="ORF">ACFFTP_31400</name>
</gene>
<dbReference type="RefSeq" id="WP_382746312.1">
    <property type="nucleotide sequence ID" value="NZ_JBHMCT010000062.1"/>
</dbReference>
<evidence type="ECO:0000313" key="2">
    <source>
        <dbReference type="Proteomes" id="UP001589716"/>
    </source>
</evidence>
<evidence type="ECO:0000313" key="1">
    <source>
        <dbReference type="EMBL" id="MFB9558674.1"/>
    </source>
</evidence>
<accession>A0ABV5R088</accession>
<keyword evidence="2" id="KW-1185">Reference proteome</keyword>
<name>A0ABV5R088_9ACTN</name>
<comment type="caution">
    <text evidence="1">The sequence shown here is derived from an EMBL/GenBank/DDBJ whole genome shotgun (WGS) entry which is preliminary data.</text>
</comment>
<dbReference type="Proteomes" id="UP001589716">
    <property type="component" value="Unassembled WGS sequence"/>
</dbReference>
<sequence>MTAASYPVIRCDGSTNCDAETGHPMAVTVTDVRRLRAAEGWHQRPGGRDICPACWEADRR</sequence>
<organism evidence="1 2">
    <name type="scientific">Streptomyces roseoviridis</name>
    <dbReference type="NCBI Taxonomy" id="67361"/>
    <lineage>
        <taxon>Bacteria</taxon>
        <taxon>Bacillati</taxon>
        <taxon>Actinomycetota</taxon>
        <taxon>Actinomycetes</taxon>
        <taxon>Kitasatosporales</taxon>
        <taxon>Streptomycetaceae</taxon>
        <taxon>Streptomyces</taxon>
    </lineage>
</organism>
<dbReference type="EMBL" id="JBHMCT010000062">
    <property type="protein sequence ID" value="MFB9558674.1"/>
    <property type="molecule type" value="Genomic_DNA"/>
</dbReference>
<proteinExistence type="predicted"/>